<evidence type="ECO:0000313" key="1">
    <source>
        <dbReference type="EMBL" id="EME77749.1"/>
    </source>
</evidence>
<dbReference type="VEuPathDB" id="FungiDB:MYCFIDRAFT_179242"/>
<sequence>MACDNKPIQHALRRGYQWLTPGPSLICLRILHSVPSSCRSYPHIYHVPCTPVPLVASPCIPCVFSDSSTSGQSPPSRPVRIGRYISTPRRYVFLRLNSISWTEREHATSRIPAVHEAAATLAN</sequence>
<protein>
    <submittedName>
        <fullName evidence="1">Uncharacterized protein</fullName>
    </submittedName>
</protein>
<gene>
    <name evidence="1" type="ORF">MYCFIDRAFT_179242</name>
</gene>
<dbReference type="Proteomes" id="UP000016932">
    <property type="component" value="Unassembled WGS sequence"/>
</dbReference>
<dbReference type="AlphaFoldDB" id="M2ZF74"/>
<dbReference type="RefSeq" id="XP_007931529.1">
    <property type="nucleotide sequence ID" value="XM_007933338.1"/>
</dbReference>
<dbReference type="EMBL" id="KB446564">
    <property type="protein sequence ID" value="EME77749.1"/>
    <property type="molecule type" value="Genomic_DNA"/>
</dbReference>
<dbReference type="HOGENOM" id="CLU_2016240_0_0_1"/>
<keyword evidence="2" id="KW-1185">Reference proteome</keyword>
<dbReference type="KEGG" id="pfj:MYCFIDRAFT_179242"/>
<evidence type="ECO:0000313" key="2">
    <source>
        <dbReference type="Proteomes" id="UP000016932"/>
    </source>
</evidence>
<organism evidence="1 2">
    <name type="scientific">Pseudocercospora fijiensis (strain CIRAD86)</name>
    <name type="common">Black leaf streak disease fungus</name>
    <name type="synonym">Mycosphaerella fijiensis</name>
    <dbReference type="NCBI Taxonomy" id="383855"/>
    <lineage>
        <taxon>Eukaryota</taxon>
        <taxon>Fungi</taxon>
        <taxon>Dikarya</taxon>
        <taxon>Ascomycota</taxon>
        <taxon>Pezizomycotina</taxon>
        <taxon>Dothideomycetes</taxon>
        <taxon>Dothideomycetidae</taxon>
        <taxon>Mycosphaerellales</taxon>
        <taxon>Mycosphaerellaceae</taxon>
        <taxon>Pseudocercospora</taxon>
    </lineage>
</organism>
<name>M2ZF74_PSEFD</name>
<dbReference type="GeneID" id="19334081"/>
<accession>M2ZF74</accession>
<proteinExistence type="predicted"/>
<reference evidence="1 2" key="1">
    <citation type="journal article" date="2012" name="PLoS Pathog.">
        <title>Diverse lifestyles and strategies of plant pathogenesis encoded in the genomes of eighteen Dothideomycetes fungi.</title>
        <authorList>
            <person name="Ohm R.A."/>
            <person name="Feau N."/>
            <person name="Henrissat B."/>
            <person name="Schoch C.L."/>
            <person name="Horwitz B.A."/>
            <person name="Barry K.W."/>
            <person name="Condon B.J."/>
            <person name="Copeland A.C."/>
            <person name="Dhillon B."/>
            <person name="Glaser F."/>
            <person name="Hesse C.N."/>
            <person name="Kosti I."/>
            <person name="LaButti K."/>
            <person name="Lindquist E.A."/>
            <person name="Lucas S."/>
            <person name="Salamov A.A."/>
            <person name="Bradshaw R.E."/>
            <person name="Ciuffetti L."/>
            <person name="Hamelin R.C."/>
            <person name="Kema G.H.J."/>
            <person name="Lawrence C."/>
            <person name="Scott J.A."/>
            <person name="Spatafora J.W."/>
            <person name="Turgeon B.G."/>
            <person name="de Wit P.J.G.M."/>
            <person name="Zhong S."/>
            <person name="Goodwin S.B."/>
            <person name="Grigoriev I.V."/>
        </authorList>
    </citation>
    <scope>NUCLEOTIDE SEQUENCE [LARGE SCALE GENOMIC DNA]</scope>
    <source>
        <strain evidence="1 2">CIRAD86</strain>
    </source>
</reference>